<name>A0A2A9G2R0_9PSEU</name>
<sequence>MDTTGDHPAGSRGTGAEVVLCIDADCPGCGWPERTLTLPRGVFGCPKCTHTSTDRGV</sequence>
<comment type="caution">
    <text evidence="1">The sequence shown here is derived from an EMBL/GenBank/DDBJ whole genome shotgun (WGS) entry which is preliminary data.</text>
</comment>
<proteinExistence type="predicted"/>
<reference evidence="1 2" key="1">
    <citation type="submission" date="2017-10" db="EMBL/GenBank/DDBJ databases">
        <title>Sequencing the genomes of 1000 actinobacteria strains.</title>
        <authorList>
            <person name="Klenk H.-P."/>
        </authorList>
    </citation>
    <scope>NUCLEOTIDE SEQUENCE [LARGE SCALE GENOMIC DNA]</scope>
    <source>
        <strain evidence="1 2">DSM 46092</strain>
    </source>
</reference>
<evidence type="ECO:0000313" key="1">
    <source>
        <dbReference type="EMBL" id="PFG56939.1"/>
    </source>
</evidence>
<accession>A0A2A9G2R0</accession>
<evidence type="ECO:0000313" key="2">
    <source>
        <dbReference type="Proteomes" id="UP000243542"/>
    </source>
</evidence>
<dbReference type="Proteomes" id="UP000243542">
    <property type="component" value="Unassembled WGS sequence"/>
</dbReference>
<dbReference type="AlphaFoldDB" id="A0A2A9G2R0"/>
<gene>
    <name evidence="1" type="ORF">ATK36_0475</name>
</gene>
<protein>
    <submittedName>
        <fullName evidence="1">Uncharacterized protein</fullName>
    </submittedName>
</protein>
<keyword evidence="2" id="KW-1185">Reference proteome</keyword>
<dbReference type="EMBL" id="PDJK01000001">
    <property type="protein sequence ID" value="PFG56939.1"/>
    <property type="molecule type" value="Genomic_DNA"/>
</dbReference>
<organism evidence="1 2">
    <name type="scientific">Amycolatopsis sulphurea</name>
    <dbReference type="NCBI Taxonomy" id="76022"/>
    <lineage>
        <taxon>Bacteria</taxon>
        <taxon>Bacillati</taxon>
        <taxon>Actinomycetota</taxon>
        <taxon>Actinomycetes</taxon>
        <taxon>Pseudonocardiales</taxon>
        <taxon>Pseudonocardiaceae</taxon>
        <taxon>Amycolatopsis</taxon>
    </lineage>
</organism>